<reference evidence="10" key="1">
    <citation type="submission" date="2016-12" db="EMBL/GenBank/DDBJ databases">
        <title>Draft Genome Sequences od Carboxydothermus pertinax and islandicus, Hydrogenogenic Carboxydotrophic Bacteria.</title>
        <authorList>
            <person name="Fukuyama Y."/>
            <person name="Ohmae K."/>
            <person name="Yoneda Y."/>
            <person name="Yoshida T."/>
            <person name="Sako Y."/>
        </authorList>
    </citation>
    <scope>NUCLEOTIDE SEQUENCE [LARGE SCALE GENOMIC DNA]</scope>
    <source>
        <strain evidence="10">Ug1</strain>
    </source>
</reference>
<evidence type="ECO:0000256" key="6">
    <source>
        <dbReference type="ARBA" id="ARBA00022989"/>
    </source>
</evidence>
<name>A0A1L8CSV7_9THEO</name>
<feature type="transmembrane region" description="Helical" evidence="8">
    <location>
        <begin position="55"/>
        <end position="73"/>
    </location>
</feature>
<feature type="transmembrane region" description="Helical" evidence="8">
    <location>
        <begin position="179"/>
        <end position="200"/>
    </location>
</feature>
<organism evidence="9 10">
    <name type="scientific">Carboxydothermus pertinax</name>
    <dbReference type="NCBI Taxonomy" id="870242"/>
    <lineage>
        <taxon>Bacteria</taxon>
        <taxon>Bacillati</taxon>
        <taxon>Bacillota</taxon>
        <taxon>Clostridia</taxon>
        <taxon>Thermoanaerobacterales</taxon>
        <taxon>Thermoanaerobacteraceae</taxon>
        <taxon>Carboxydothermus</taxon>
    </lineage>
</organism>
<dbReference type="GO" id="GO:0022857">
    <property type="term" value="F:transmembrane transporter activity"/>
    <property type="evidence" value="ECO:0007669"/>
    <property type="project" value="InterPro"/>
</dbReference>
<feature type="transmembrane region" description="Helical" evidence="8">
    <location>
        <begin position="265"/>
        <end position="286"/>
    </location>
</feature>
<evidence type="ECO:0000256" key="7">
    <source>
        <dbReference type="ARBA" id="ARBA00023136"/>
    </source>
</evidence>
<dbReference type="PANTHER" id="PTHR30472">
    <property type="entry name" value="FERRIC ENTEROBACTIN TRANSPORT SYSTEM PERMEASE PROTEIN"/>
    <property type="match status" value="1"/>
</dbReference>
<evidence type="ECO:0000313" key="9">
    <source>
        <dbReference type="EMBL" id="GAV22025.1"/>
    </source>
</evidence>
<dbReference type="FunFam" id="1.10.3470.10:FF:000001">
    <property type="entry name" value="Vitamin B12 ABC transporter permease BtuC"/>
    <property type="match status" value="1"/>
</dbReference>
<evidence type="ECO:0000256" key="5">
    <source>
        <dbReference type="ARBA" id="ARBA00022692"/>
    </source>
</evidence>
<evidence type="ECO:0000256" key="8">
    <source>
        <dbReference type="SAM" id="Phobius"/>
    </source>
</evidence>
<feature type="transmembrane region" description="Helical" evidence="8">
    <location>
        <begin position="226"/>
        <end position="253"/>
    </location>
</feature>
<dbReference type="Proteomes" id="UP000187485">
    <property type="component" value="Unassembled WGS sequence"/>
</dbReference>
<dbReference type="Gene3D" id="1.10.3470.10">
    <property type="entry name" value="ABC transporter involved in vitamin B12 uptake, BtuC"/>
    <property type="match status" value="1"/>
</dbReference>
<evidence type="ECO:0000256" key="4">
    <source>
        <dbReference type="ARBA" id="ARBA00022475"/>
    </source>
</evidence>
<comment type="caution">
    <text evidence="9">The sequence shown here is derived from an EMBL/GenBank/DDBJ whole genome shotgun (WGS) entry which is preliminary data.</text>
</comment>
<sequence>MKSWWAKLLLGGVLLLLLLIFSVLLAANLGAVKIPPAKILMEPYKTIFFKIRLPRIALGLGVGSALGLAGTVYQGVLKTPLADPYILGVSSGAAAAVALLTLLKSFPYYVLPFGAFLGSIIALLLVFLIARKPEPNRLILAGIIVNSFLGAVVTFVLAVSRENMPRIIYWLMGGLNNKGFKEAGVLGLYVFAGFILLFVLARDLNAMSFGDDTAAQLGVEVTKKRVLFLMLASFLTAGAVSFAGTIGFVGLIVPQVVELIFGKDFRVLIPLSTLAGGVLLVIADALARSILAPSELPVGVITAFIGAPFFAYLFIRRDHHA</sequence>
<dbReference type="OrthoDB" id="9792889at2"/>
<dbReference type="CDD" id="cd06550">
    <property type="entry name" value="TM_ABC_iron-siderophores_like"/>
    <property type="match status" value="1"/>
</dbReference>
<keyword evidence="10" id="KW-1185">Reference proteome</keyword>
<accession>A0A1L8CSV7</accession>
<feature type="transmembrane region" description="Helical" evidence="8">
    <location>
        <begin position="137"/>
        <end position="159"/>
    </location>
</feature>
<comment type="subcellular location">
    <subcellularLocation>
        <location evidence="1">Cell membrane</location>
        <topology evidence="1">Multi-pass membrane protein</topology>
    </subcellularLocation>
</comment>
<protein>
    <submittedName>
        <fullName evidence="9">Iron ABC transporter permease</fullName>
    </submittedName>
</protein>
<proteinExistence type="inferred from homology"/>
<dbReference type="STRING" id="870242.cpu_05350"/>
<dbReference type="SUPFAM" id="SSF81345">
    <property type="entry name" value="ABC transporter involved in vitamin B12 uptake, BtuC"/>
    <property type="match status" value="1"/>
</dbReference>
<keyword evidence="3" id="KW-0813">Transport</keyword>
<dbReference type="Pfam" id="PF01032">
    <property type="entry name" value="FecCD"/>
    <property type="match status" value="1"/>
</dbReference>
<dbReference type="InterPro" id="IPR037294">
    <property type="entry name" value="ABC_BtuC-like"/>
</dbReference>
<keyword evidence="7 8" id="KW-0472">Membrane</keyword>
<dbReference type="PANTHER" id="PTHR30472:SF25">
    <property type="entry name" value="ABC TRANSPORTER PERMEASE PROTEIN MJ0876-RELATED"/>
    <property type="match status" value="1"/>
</dbReference>
<keyword evidence="6 8" id="KW-1133">Transmembrane helix</keyword>
<gene>
    <name evidence="9" type="ORF">cpu_05350</name>
</gene>
<dbReference type="InterPro" id="IPR000522">
    <property type="entry name" value="ABC_transptr_permease_BtuC"/>
</dbReference>
<dbReference type="GO" id="GO:0005886">
    <property type="term" value="C:plasma membrane"/>
    <property type="evidence" value="ECO:0007669"/>
    <property type="project" value="UniProtKB-SubCell"/>
</dbReference>
<feature type="transmembrane region" description="Helical" evidence="8">
    <location>
        <begin position="109"/>
        <end position="130"/>
    </location>
</feature>
<evidence type="ECO:0000313" key="10">
    <source>
        <dbReference type="Proteomes" id="UP000187485"/>
    </source>
</evidence>
<dbReference type="EMBL" id="BDJK01000008">
    <property type="protein sequence ID" value="GAV22025.1"/>
    <property type="molecule type" value="Genomic_DNA"/>
</dbReference>
<comment type="similarity">
    <text evidence="2">Belongs to the binding-protein-dependent transport system permease family. FecCD subfamily.</text>
</comment>
<dbReference type="AlphaFoldDB" id="A0A1L8CSV7"/>
<feature type="transmembrane region" description="Helical" evidence="8">
    <location>
        <begin position="298"/>
        <end position="315"/>
    </location>
</feature>
<keyword evidence="5 8" id="KW-0812">Transmembrane</keyword>
<evidence type="ECO:0000256" key="1">
    <source>
        <dbReference type="ARBA" id="ARBA00004651"/>
    </source>
</evidence>
<evidence type="ECO:0000256" key="3">
    <source>
        <dbReference type="ARBA" id="ARBA00022448"/>
    </source>
</evidence>
<evidence type="ECO:0000256" key="2">
    <source>
        <dbReference type="ARBA" id="ARBA00007935"/>
    </source>
</evidence>
<keyword evidence="4" id="KW-1003">Cell membrane</keyword>
<dbReference type="RefSeq" id="WP_075858468.1">
    <property type="nucleotide sequence ID" value="NZ_BDJK01000008.1"/>
</dbReference>
<feature type="transmembrane region" description="Helical" evidence="8">
    <location>
        <begin position="85"/>
        <end position="103"/>
    </location>
</feature>